<proteinExistence type="predicted"/>
<evidence type="ECO:0000259" key="7">
    <source>
        <dbReference type="PROSITE" id="PS50850"/>
    </source>
</evidence>
<gene>
    <name evidence="8" type="ORF">LN736_00720</name>
</gene>
<dbReference type="InterPro" id="IPR020846">
    <property type="entry name" value="MFS_dom"/>
</dbReference>
<dbReference type="CDD" id="cd17319">
    <property type="entry name" value="MFS_ExuT_GudP_like"/>
    <property type="match status" value="1"/>
</dbReference>
<dbReference type="InterPro" id="IPR000849">
    <property type="entry name" value="Sugar_P_transporter"/>
</dbReference>
<evidence type="ECO:0000256" key="4">
    <source>
        <dbReference type="ARBA" id="ARBA00022989"/>
    </source>
</evidence>
<keyword evidence="5 6" id="KW-0472">Membrane</keyword>
<feature type="transmembrane region" description="Helical" evidence="6">
    <location>
        <begin position="286"/>
        <end position="310"/>
    </location>
</feature>
<feature type="transmembrane region" description="Helical" evidence="6">
    <location>
        <begin position="146"/>
        <end position="167"/>
    </location>
</feature>
<organism evidence="8 9">
    <name type="scientific">Clostridium aromativorans</name>
    <dbReference type="NCBI Taxonomy" id="2836848"/>
    <lineage>
        <taxon>Bacteria</taxon>
        <taxon>Bacillati</taxon>
        <taxon>Bacillota</taxon>
        <taxon>Clostridia</taxon>
        <taxon>Eubacteriales</taxon>
        <taxon>Clostridiaceae</taxon>
        <taxon>Clostridium</taxon>
    </lineage>
</organism>
<dbReference type="EMBL" id="JAJJPB010000001">
    <property type="protein sequence ID" value="MCC9293398.1"/>
    <property type="molecule type" value="Genomic_DNA"/>
</dbReference>
<dbReference type="PROSITE" id="PS50850">
    <property type="entry name" value="MFS"/>
    <property type="match status" value="1"/>
</dbReference>
<evidence type="ECO:0000313" key="9">
    <source>
        <dbReference type="Proteomes" id="UP001165422"/>
    </source>
</evidence>
<feature type="transmembrane region" description="Helical" evidence="6">
    <location>
        <begin position="382"/>
        <end position="401"/>
    </location>
</feature>
<dbReference type="RefSeq" id="WP_150357946.1">
    <property type="nucleotide sequence ID" value="NZ_JAJJPB010000001.1"/>
</dbReference>
<dbReference type="InterPro" id="IPR011701">
    <property type="entry name" value="MFS"/>
</dbReference>
<keyword evidence="2" id="KW-0813">Transport</keyword>
<accession>A0ABS8N0T5</accession>
<sequence length="439" mass="48383">METGKNIRIENTKPTRARMIILAMVFVCVIINYMDRSNVSIAAPMFSKELHLSSVQLGLIFSAFGWAYALLQIPGGICLDKFGSRVMNTISLGMWSLSTLLQAFVKGFPSFLGLRISLGIFEAPAFPTNNRVVTTWFPENERASAIGFYTSGQFVGLAFLTPLLVALQNIFGWRALFVITGVIGMLWAAGWYFLYRDPKASKWINERELNFIRKGGAIVDISNKNEEGKIKRKFTINDFKIVLTSRKLWGIYIGQFAVCSTLWFFLTWFPTYLVEYRHLGFIKMGFLASLPFLAAFCGVIISGIISDSLIKKGVSVGIARKTPIIFGLLLSTSIVAANFVESPSLVVLFMTLAFLGNGLASITWVFVSTIAPIELIGLTGGVFNFIGNLSSIFIPLAIGFIVKGGNFQPAIILIGVITFLGALSYIFLVGKVERIKVNG</sequence>
<dbReference type="PIRSF" id="PIRSF002808">
    <property type="entry name" value="Hexose_phosphate_transp"/>
    <property type="match status" value="1"/>
</dbReference>
<dbReference type="Proteomes" id="UP001165422">
    <property type="component" value="Unassembled WGS sequence"/>
</dbReference>
<comment type="subcellular location">
    <subcellularLocation>
        <location evidence="1">Cell membrane</location>
        <topology evidence="1">Multi-pass membrane protein</topology>
    </subcellularLocation>
</comment>
<evidence type="ECO:0000256" key="5">
    <source>
        <dbReference type="ARBA" id="ARBA00023136"/>
    </source>
</evidence>
<keyword evidence="3 6" id="KW-0812">Transmembrane</keyword>
<evidence type="ECO:0000256" key="1">
    <source>
        <dbReference type="ARBA" id="ARBA00004651"/>
    </source>
</evidence>
<feature type="transmembrane region" description="Helical" evidence="6">
    <location>
        <begin position="407"/>
        <end position="428"/>
    </location>
</feature>
<dbReference type="InterPro" id="IPR036259">
    <property type="entry name" value="MFS_trans_sf"/>
</dbReference>
<name>A0ABS8N0T5_9CLOT</name>
<keyword evidence="9" id="KW-1185">Reference proteome</keyword>
<dbReference type="PANTHER" id="PTHR11662">
    <property type="entry name" value="SOLUTE CARRIER FAMILY 17"/>
    <property type="match status" value="1"/>
</dbReference>
<feature type="transmembrane region" description="Helical" evidence="6">
    <location>
        <begin position="322"/>
        <end position="340"/>
    </location>
</feature>
<evidence type="ECO:0000313" key="8">
    <source>
        <dbReference type="EMBL" id="MCC9293398.1"/>
    </source>
</evidence>
<feature type="transmembrane region" description="Helical" evidence="6">
    <location>
        <begin position="248"/>
        <end position="266"/>
    </location>
</feature>
<feature type="transmembrane region" description="Helical" evidence="6">
    <location>
        <begin position="346"/>
        <end position="370"/>
    </location>
</feature>
<protein>
    <submittedName>
        <fullName evidence="8">MFS transporter</fullName>
    </submittedName>
</protein>
<evidence type="ECO:0000256" key="2">
    <source>
        <dbReference type="ARBA" id="ARBA00022448"/>
    </source>
</evidence>
<dbReference type="SUPFAM" id="SSF103473">
    <property type="entry name" value="MFS general substrate transporter"/>
    <property type="match status" value="1"/>
</dbReference>
<dbReference type="PANTHER" id="PTHR11662:SF333">
    <property type="entry name" value="D-GALACTONATE TRANSPORTER"/>
    <property type="match status" value="1"/>
</dbReference>
<dbReference type="InterPro" id="IPR050382">
    <property type="entry name" value="MFS_Na/Anion_cotransporter"/>
</dbReference>
<evidence type="ECO:0000256" key="3">
    <source>
        <dbReference type="ARBA" id="ARBA00022692"/>
    </source>
</evidence>
<reference evidence="8" key="1">
    <citation type="submission" date="2021-11" db="EMBL/GenBank/DDBJ databases">
        <authorList>
            <person name="Qingchun L."/>
            <person name="Dong Z."/>
            <person name="Zongwei Q."/>
            <person name="Jia Z."/>
            <person name="Duotao L."/>
        </authorList>
    </citation>
    <scope>NUCLEOTIDE SEQUENCE</scope>
    <source>
        <strain evidence="8">WLY-B-L2</strain>
    </source>
</reference>
<feature type="domain" description="Major facilitator superfamily (MFS) profile" evidence="7">
    <location>
        <begin position="21"/>
        <end position="433"/>
    </location>
</feature>
<comment type="caution">
    <text evidence="8">The sequence shown here is derived from an EMBL/GenBank/DDBJ whole genome shotgun (WGS) entry which is preliminary data.</text>
</comment>
<dbReference type="Pfam" id="PF07690">
    <property type="entry name" value="MFS_1"/>
    <property type="match status" value="1"/>
</dbReference>
<feature type="transmembrane region" description="Helical" evidence="6">
    <location>
        <begin position="54"/>
        <end position="71"/>
    </location>
</feature>
<dbReference type="Gene3D" id="1.20.1250.20">
    <property type="entry name" value="MFS general substrate transporter like domains"/>
    <property type="match status" value="2"/>
</dbReference>
<keyword evidence="4 6" id="KW-1133">Transmembrane helix</keyword>
<feature type="transmembrane region" description="Helical" evidence="6">
    <location>
        <begin position="17"/>
        <end position="34"/>
    </location>
</feature>
<feature type="transmembrane region" description="Helical" evidence="6">
    <location>
        <begin position="173"/>
        <end position="194"/>
    </location>
</feature>
<evidence type="ECO:0000256" key="6">
    <source>
        <dbReference type="SAM" id="Phobius"/>
    </source>
</evidence>